<protein>
    <submittedName>
        <fullName evidence="2">Uncharacterized protein</fullName>
    </submittedName>
</protein>
<dbReference type="Proteomes" id="UP001158045">
    <property type="component" value="Unassembled WGS sequence"/>
</dbReference>
<keyword evidence="1" id="KW-1133">Transmembrane helix</keyword>
<evidence type="ECO:0000256" key="1">
    <source>
        <dbReference type="SAM" id="Phobius"/>
    </source>
</evidence>
<dbReference type="EMBL" id="JARYZI010000006">
    <property type="protein sequence ID" value="MDH8678522.1"/>
    <property type="molecule type" value="Genomic_DNA"/>
</dbReference>
<sequence length="132" mass="15519">MESFELLYKWKIVDCDKTATVDTIFIEFEKRMAEHGIRTKVEKCSDGFGFELSVPLKDYDVAYGIYSGEVHSIIDKPGEIYHVFEDDLTFKNSALYDDPYKGIFKYNRLRNYLFIALVLVIMLFIFKFVKIP</sequence>
<name>A0ABT6NDP2_9FIRM</name>
<gene>
    <name evidence="2" type="ORF">QE109_10215</name>
</gene>
<dbReference type="RefSeq" id="WP_281094373.1">
    <property type="nucleotide sequence ID" value="NZ_JARYZI010000006.1"/>
</dbReference>
<keyword evidence="1" id="KW-0472">Membrane</keyword>
<reference evidence="2 3" key="1">
    <citation type="submission" date="2023-04" db="EMBL/GenBank/DDBJ databases">
        <title>Fusibacter bizertensis strain WBS, isolated from littoral bottom sediments of the Arctic seas - biochemical and genomic analysis.</title>
        <authorList>
            <person name="Brioukhanov A.L."/>
        </authorList>
    </citation>
    <scope>NUCLEOTIDE SEQUENCE [LARGE SCALE GENOMIC DNA]</scope>
    <source>
        <strain evidence="2 3">WBS</strain>
    </source>
</reference>
<organism evidence="2 3">
    <name type="scientific">Fusibacter bizertensis</name>
    <dbReference type="NCBI Taxonomy" id="1488331"/>
    <lineage>
        <taxon>Bacteria</taxon>
        <taxon>Bacillati</taxon>
        <taxon>Bacillota</taxon>
        <taxon>Clostridia</taxon>
        <taxon>Eubacteriales</taxon>
        <taxon>Eubacteriales Family XII. Incertae Sedis</taxon>
        <taxon>Fusibacter</taxon>
    </lineage>
</organism>
<evidence type="ECO:0000313" key="3">
    <source>
        <dbReference type="Proteomes" id="UP001158045"/>
    </source>
</evidence>
<accession>A0ABT6NDP2</accession>
<keyword evidence="3" id="KW-1185">Reference proteome</keyword>
<feature type="transmembrane region" description="Helical" evidence="1">
    <location>
        <begin position="111"/>
        <end position="129"/>
    </location>
</feature>
<proteinExistence type="predicted"/>
<comment type="caution">
    <text evidence="2">The sequence shown here is derived from an EMBL/GenBank/DDBJ whole genome shotgun (WGS) entry which is preliminary data.</text>
</comment>
<keyword evidence="1" id="KW-0812">Transmembrane</keyword>
<evidence type="ECO:0000313" key="2">
    <source>
        <dbReference type="EMBL" id="MDH8678522.1"/>
    </source>
</evidence>